<sequence length="197" mass="21553">MSGCLDWTSRRFRSSPGMLSSNLWTQALIYESSGCGLPGSSRAVAFCRINDTSGHLASPPPHGRLVVITGSAHSKRQDYLSPVSSKVSWINLPARHGRWRATVCADPGGAGSVIARLYISTHAACVLWVSYVAYGSTDTTNNVAEYWGLVHGFRQVQASDYSPLHVTGDSALAFPQLRMCYPSRRHTWRVSFGRYGT</sequence>
<evidence type="ECO:0000313" key="2">
    <source>
        <dbReference type="EnsemblProtists" id="HpaP806513"/>
    </source>
</evidence>
<dbReference type="Pfam" id="PF13456">
    <property type="entry name" value="RVT_3"/>
    <property type="match status" value="1"/>
</dbReference>
<name>M4BJD5_HYAAE</name>
<dbReference type="VEuPathDB" id="FungiDB:HpaG806513"/>
<dbReference type="SUPFAM" id="SSF53098">
    <property type="entry name" value="Ribonuclease H-like"/>
    <property type="match status" value="1"/>
</dbReference>
<proteinExistence type="predicted"/>
<evidence type="ECO:0000259" key="1">
    <source>
        <dbReference type="Pfam" id="PF13456"/>
    </source>
</evidence>
<reference evidence="3" key="1">
    <citation type="journal article" date="2010" name="Science">
        <title>Signatures of adaptation to obligate biotrophy in the Hyaloperonospora arabidopsidis genome.</title>
        <authorList>
            <person name="Baxter L."/>
            <person name="Tripathy S."/>
            <person name="Ishaque N."/>
            <person name="Boot N."/>
            <person name="Cabral A."/>
            <person name="Kemen E."/>
            <person name="Thines M."/>
            <person name="Ah-Fong A."/>
            <person name="Anderson R."/>
            <person name="Badejoko W."/>
            <person name="Bittner-Eddy P."/>
            <person name="Boore J.L."/>
            <person name="Chibucos M.C."/>
            <person name="Coates M."/>
            <person name="Dehal P."/>
            <person name="Delehaunty K."/>
            <person name="Dong S."/>
            <person name="Downton P."/>
            <person name="Dumas B."/>
            <person name="Fabro G."/>
            <person name="Fronick C."/>
            <person name="Fuerstenberg S.I."/>
            <person name="Fulton L."/>
            <person name="Gaulin E."/>
            <person name="Govers F."/>
            <person name="Hughes L."/>
            <person name="Humphray S."/>
            <person name="Jiang R.H."/>
            <person name="Judelson H."/>
            <person name="Kamoun S."/>
            <person name="Kyung K."/>
            <person name="Meijer H."/>
            <person name="Minx P."/>
            <person name="Morris P."/>
            <person name="Nelson J."/>
            <person name="Phuntumart V."/>
            <person name="Qutob D."/>
            <person name="Rehmany A."/>
            <person name="Rougon-Cardoso A."/>
            <person name="Ryden P."/>
            <person name="Torto-Alalibo T."/>
            <person name="Studholme D."/>
            <person name="Wang Y."/>
            <person name="Win J."/>
            <person name="Wood J."/>
            <person name="Clifton S.W."/>
            <person name="Rogers J."/>
            <person name="Van den Ackerveken G."/>
            <person name="Jones J.D."/>
            <person name="McDowell J.M."/>
            <person name="Beynon J."/>
            <person name="Tyler B.M."/>
        </authorList>
    </citation>
    <scope>NUCLEOTIDE SEQUENCE [LARGE SCALE GENOMIC DNA]</scope>
    <source>
        <strain evidence="3">Emoy2</strain>
    </source>
</reference>
<dbReference type="STRING" id="559515.M4BJD5"/>
<dbReference type="Proteomes" id="UP000011713">
    <property type="component" value="Unassembled WGS sequence"/>
</dbReference>
<dbReference type="InterPro" id="IPR012337">
    <property type="entry name" value="RNaseH-like_sf"/>
</dbReference>
<organism evidence="2 3">
    <name type="scientific">Hyaloperonospora arabidopsidis (strain Emoy2)</name>
    <name type="common">Downy mildew agent</name>
    <name type="synonym">Peronospora arabidopsidis</name>
    <dbReference type="NCBI Taxonomy" id="559515"/>
    <lineage>
        <taxon>Eukaryota</taxon>
        <taxon>Sar</taxon>
        <taxon>Stramenopiles</taxon>
        <taxon>Oomycota</taxon>
        <taxon>Peronosporomycetes</taxon>
        <taxon>Peronosporales</taxon>
        <taxon>Peronosporaceae</taxon>
        <taxon>Hyaloperonospora</taxon>
    </lineage>
</organism>
<evidence type="ECO:0000313" key="3">
    <source>
        <dbReference type="Proteomes" id="UP000011713"/>
    </source>
</evidence>
<dbReference type="AlphaFoldDB" id="M4BJD5"/>
<dbReference type="InterPro" id="IPR002156">
    <property type="entry name" value="RNaseH_domain"/>
</dbReference>
<protein>
    <recommendedName>
        <fullName evidence="1">RNase H type-1 domain-containing protein</fullName>
    </recommendedName>
</protein>
<dbReference type="EMBL" id="JH598320">
    <property type="status" value="NOT_ANNOTATED_CDS"/>
    <property type="molecule type" value="Genomic_DNA"/>
</dbReference>
<dbReference type="EnsemblProtists" id="HpaT806513">
    <property type="protein sequence ID" value="HpaP806513"/>
    <property type="gene ID" value="HpaG806513"/>
</dbReference>
<dbReference type="HOGENOM" id="CLU_1386531_0_0_1"/>
<feature type="domain" description="RNase H type-1" evidence="1">
    <location>
        <begin position="118"/>
        <end position="178"/>
    </location>
</feature>
<keyword evidence="3" id="KW-1185">Reference proteome</keyword>
<dbReference type="GO" id="GO:0003676">
    <property type="term" value="F:nucleic acid binding"/>
    <property type="evidence" value="ECO:0007669"/>
    <property type="project" value="InterPro"/>
</dbReference>
<dbReference type="Gene3D" id="3.30.420.10">
    <property type="entry name" value="Ribonuclease H-like superfamily/Ribonuclease H"/>
    <property type="match status" value="1"/>
</dbReference>
<dbReference type="InterPro" id="IPR036397">
    <property type="entry name" value="RNaseH_sf"/>
</dbReference>
<reference evidence="2" key="2">
    <citation type="submission" date="2015-06" db="UniProtKB">
        <authorList>
            <consortium name="EnsemblProtists"/>
        </authorList>
    </citation>
    <scope>IDENTIFICATION</scope>
    <source>
        <strain evidence="2">Emoy2</strain>
    </source>
</reference>
<dbReference type="InParanoid" id="M4BJD5"/>
<dbReference type="GO" id="GO:0004523">
    <property type="term" value="F:RNA-DNA hybrid ribonuclease activity"/>
    <property type="evidence" value="ECO:0007669"/>
    <property type="project" value="InterPro"/>
</dbReference>
<accession>M4BJD5</accession>